<sequence length="465" mass="53402">MEQIRAAVDFSFQEIERLAWQQTLDCFREALVEALSAIDTALYESRDPSRYVYKEMRSRSVVTKFGPITFQRRYYWDREEERFVFLLDEVLGIAKRQRVSDSVRADAVEASVTAGSYRGAAAELERRDCQVFVSHEAIRQWNLQTGRALAAAEKQQQMTLAGTRRVRVLFIEADGFWPARQRGKKAEVRLFVIHEGWIQRGPGSKEYSLVNRRDFVPEPGRDSWEQLSELLESEYDLSETWVIINGDRALWIREGVTWFPKALYQIDRFHLKRELNHVLRHRPQRLEQAHAALEANDAGRLLAVLDEAHKAETDTDRRGKMRRLLADLRMMPESIRDYRIRLQERGVNVEGLRGVGAAEGAVERYSARLRKVGRSWSESGLMAMLQVMAAYYRGALRGAVQYVERALGLESVNAAAEKVRHRVRETVGRGVDAARHARMPILNAGRNNSGGYSKTFRGFAGLVTR</sequence>
<evidence type="ECO:0000313" key="3">
    <source>
        <dbReference type="Proteomes" id="UP000000417"/>
    </source>
</evidence>
<dbReference type="eggNOG" id="ENOG5031FFI">
    <property type="taxonomic scope" value="Bacteria"/>
</dbReference>
<dbReference type="STRING" id="292459.STH2022"/>
<organism evidence="2 3">
    <name type="scientific">Symbiobacterium thermophilum (strain DSM 24528 / JCM 14929 / IAM 14863 / T)</name>
    <dbReference type="NCBI Taxonomy" id="292459"/>
    <lineage>
        <taxon>Bacteria</taxon>
        <taxon>Bacillati</taxon>
        <taxon>Bacillota</taxon>
        <taxon>Clostridia</taxon>
        <taxon>Eubacteriales</taxon>
        <taxon>Symbiobacteriaceae</taxon>
        <taxon>Symbiobacterium</taxon>
    </lineage>
</organism>
<keyword evidence="3" id="KW-1185">Reference proteome</keyword>
<dbReference type="KEGG" id="sth:STH2022"/>
<dbReference type="InterPro" id="IPR009620">
    <property type="entry name" value="UPF0236"/>
</dbReference>
<dbReference type="HOGENOM" id="CLU_040782_3_0_9"/>
<gene>
    <name evidence="2" type="ordered locus">STH2022</name>
</gene>
<dbReference type="RefSeq" id="WP_011196148.1">
    <property type="nucleotide sequence ID" value="NC_006177.1"/>
</dbReference>
<dbReference type="OrthoDB" id="2162583at2"/>
<proteinExistence type="inferred from homology"/>
<dbReference type="NCBIfam" id="NF033529">
    <property type="entry name" value="transpos_ISLre2"/>
    <property type="match status" value="1"/>
</dbReference>
<evidence type="ECO:0000313" key="2">
    <source>
        <dbReference type="EMBL" id="BAD41007.1"/>
    </source>
</evidence>
<dbReference type="EMBL" id="AP006840">
    <property type="protein sequence ID" value="BAD41007.1"/>
    <property type="molecule type" value="Genomic_DNA"/>
</dbReference>
<evidence type="ECO:0008006" key="4">
    <source>
        <dbReference type="Google" id="ProtNLM"/>
    </source>
</evidence>
<dbReference type="Proteomes" id="UP000000417">
    <property type="component" value="Chromosome"/>
</dbReference>
<protein>
    <recommendedName>
        <fullName evidence="4">ISLre2 family transposase</fullName>
    </recommendedName>
</protein>
<dbReference type="Pfam" id="PF06782">
    <property type="entry name" value="UPF0236"/>
    <property type="match status" value="1"/>
</dbReference>
<dbReference type="AlphaFoldDB" id="Q67MT6"/>
<evidence type="ECO:0000256" key="1">
    <source>
        <dbReference type="ARBA" id="ARBA00006539"/>
    </source>
</evidence>
<comment type="similarity">
    <text evidence="1">Belongs to the UPF0236 family.</text>
</comment>
<accession>Q67MT6</accession>
<reference evidence="2 3" key="1">
    <citation type="journal article" date="2004" name="Nucleic Acids Res.">
        <title>Genome sequence of Symbiobacterium thermophilum, an uncultivable bacterium that depends on microbial commensalism.</title>
        <authorList>
            <person name="Ueda K."/>
            <person name="Yamashita A."/>
            <person name="Ishikawa J."/>
            <person name="Shimada M."/>
            <person name="Watsuji T."/>
            <person name="Morimura K."/>
            <person name="Ikeda H."/>
            <person name="Hattori M."/>
            <person name="Beppu T."/>
        </authorList>
    </citation>
    <scope>NUCLEOTIDE SEQUENCE [LARGE SCALE GENOMIC DNA]</scope>
    <source>
        <strain evidence="3">T / IAM 14863</strain>
    </source>
</reference>
<name>Q67MT6_SYMTH</name>